<reference evidence="1" key="1">
    <citation type="journal article" date="2020" name="Fungal Divers.">
        <title>Resolving the Mortierellaceae phylogeny through synthesis of multi-gene phylogenetics and phylogenomics.</title>
        <authorList>
            <person name="Vandepol N."/>
            <person name="Liber J."/>
            <person name="Desiro A."/>
            <person name="Na H."/>
            <person name="Kennedy M."/>
            <person name="Barry K."/>
            <person name="Grigoriev I.V."/>
            <person name="Miller A.N."/>
            <person name="O'Donnell K."/>
            <person name="Stajich J.E."/>
            <person name="Bonito G."/>
        </authorList>
    </citation>
    <scope>NUCLEOTIDE SEQUENCE</scope>
    <source>
        <strain evidence="1">KOD948</strain>
    </source>
</reference>
<feature type="non-terminal residue" evidence="1">
    <location>
        <position position="146"/>
    </location>
</feature>
<dbReference type="Proteomes" id="UP000726737">
    <property type="component" value="Unassembled WGS sequence"/>
</dbReference>
<evidence type="ECO:0000313" key="2">
    <source>
        <dbReference type="Proteomes" id="UP000726737"/>
    </source>
</evidence>
<sequence>MESAEDSSYTVYKKTSLYREALKMHLQCIEAERWREQFDQAMKMCDMVLSKIVDPVDRARVYQHQIEMSVWAYSQTAQATRITIQCLQELGMPKDITFEPTQDEIRELYDRTHQMMMTHMEELQAENPRTCHDPRVVMMMEVLSIA</sequence>
<keyword evidence="2" id="KW-1185">Reference proteome</keyword>
<dbReference type="AlphaFoldDB" id="A0A9P6TTT7"/>
<proteinExistence type="predicted"/>
<name>A0A9P6TTT7_9FUNG</name>
<evidence type="ECO:0000313" key="1">
    <source>
        <dbReference type="EMBL" id="KAG0241986.1"/>
    </source>
</evidence>
<gene>
    <name evidence="1" type="ORF">BG011_003401</name>
</gene>
<protein>
    <submittedName>
        <fullName evidence="1">Uncharacterized protein</fullName>
    </submittedName>
</protein>
<comment type="caution">
    <text evidence="1">The sequence shown here is derived from an EMBL/GenBank/DDBJ whole genome shotgun (WGS) entry which is preliminary data.</text>
</comment>
<accession>A0A9P6TTT7</accession>
<dbReference type="EMBL" id="JAAAJA010002256">
    <property type="protein sequence ID" value="KAG0241986.1"/>
    <property type="molecule type" value="Genomic_DNA"/>
</dbReference>
<organism evidence="1 2">
    <name type="scientific">Mortierella polycephala</name>
    <dbReference type="NCBI Taxonomy" id="41804"/>
    <lineage>
        <taxon>Eukaryota</taxon>
        <taxon>Fungi</taxon>
        <taxon>Fungi incertae sedis</taxon>
        <taxon>Mucoromycota</taxon>
        <taxon>Mortierellomycotina</taxon>
        <taxon>Mortierellomycetes</taxon>
        <taxon>Mortierellales</taxon>
        <taxon>Mortierellaceae</taxon>
        <taxon>Mortierella</taxon>
    </lineage>
</organism>